<evidence type="ECO:0000256" key="4">
    <source>
        <dbReference type="ARBA" id="ARBA00022989"/>
    </source>
</evidence>
<dbReference type="InterPro" id="IPR001452">
    <property type="entry name" value="SH3_domain"/>
</dbReference>
<evidence type="ECO:0000259" key="9">
    <source>
        <dbReference type="PROSITE" id="PS50002"/>
    </source>
</evidence>
<evidence type="ECO:0000256" key="2">
    <source>
        <dbReference type="ARBA" id="ARBA00022443"/>
    </source>
</evidence>
<comment type="subcellular location">
    <subcellularLocation>
        <location evidence="1">Membrane</location>
        <topology evidence="1">Single-pass membrane protein</topology>
    </subcellularLocation>
</comment>
<dbReference type="EMBL" id="JAZGUE010000004">
    <property type="protein sequence ID" value="KAL2267225.1"/>
    <property type="molecule type" value="Genomic_DNA"/>
</dbReference>
<dbReference type="PANTHER" id="PTHR15549:SF26">
    <property type="entry name" value="AXIAL BUDDING PATTERN PROTEIN 2-RELATED"/>
    <property type="match status" value="1"/>
</dbReference>
<organism evidence="10 11">
    <name type="scientific">Remersonia thermophila</name>
    <dbReference type="NCBI Taxonomy" id="72144"/>
    <lineage>
        <taxon>Eukaryota</taxon>
        <taxon>Fungi</taxon>
        <taxon>Dikarya</taxon>
        <taxon>Ascomycota</taxon>
        <taxon>Pezizomycotina</taxon>
        <taxon>Sordariomycetes</taxon>
        <taxon>Sordariomycetidae</taxon>
        <taxon>Sordariales</taxon>
        <taxon>Sordariales incertae sedis</taxon>
        <taxon>Remersonia</taxon>
    </lineage>
</organism>
<name>A0ABR4DAX3_9PEZI</name>
<feature type="domain" description="SH3" evidence="9">
    <location>
        <begin position="409"/>
        <end position="470"/>
    </location>
</feature>
<evidence type="ECO:0000256" key="1">
    <source>
        <dbReference type="ARBA" id="ARBA00004167"/>
    </source>
</evidence>
<dbReference type="PROSITE" id="PS50002">
    <property type="entry name" value="SH3"/>
    <property type="match status" value="1"/>
</dbReference>
<protein>
    <recommendedName>
        <fullName evidence="9">SH3 domain-containing protein</fullName>
    </recommendedName>
</protein>
<evidence type="ECO:0000313" key="11">
    <source>
        <dbReference type="Proteomes" id="UP001600064"/>
    </source>
</evidence>
<feature type="compositionally biased region" description="Polar residues" evidence="7">
    <location>
        <begin position="527"/>
        <end position="539"/>
    </location>
</feature>
<feature type="compositionally biased region" description="Low complexity" evidence="7">
    <location>
        <begin position="467"/>
        <end position="501"/>
    </location>
</feature>
<comment type="caution">
    <text evidence="10">The sequence shown here is derived from an EMBL/GenBank/DDBJ whole genome shotgun (WGS) entry which is preliminary data.</text>
</comment>
<feature type="region of interest" description="Disordered" evidence="7">
    <location>
        <begin position="89"/>
        <end position="113"/>
    </location>
</feature>
<keyword evidence="11" id="KW-1185">Reference proteome</keyword>
<dbReference type="Gene3D" id="2.30.30.40">
    <property type="entry name" value="SH3 Domains"/>
    <property type="match status" value="1"/>
</dbReference>
<reference evidence="10 11" key="1">
    <citation type="journal article" date="2024" name="Commun. Biol.">
        <title>Comparative genomic analysis of thermophilic fungi reveals convergent evolutionary adaptations and gene losses.</title>
        <authorList>
            <person name="Steindorff A.S."/>
            <person name="Aguilar-Pontes M.V."/>
            <person name="Robinson A.J."/>
            <person name="Andreopoulos B."/>
            <person name="LaButti K."/>
            <person name="Kuo A."/>
            <person name="Mondo S."/>
            <person name="Riley R."/>
            <person name="Otillar R."/>
            <person name="Haridas S."/>
            <person name="Lipzen A."/>
            <person name="Grimwood J."/>
            <person name="Schmutz J."/>
            <person name="Clum A."/>
            <person name="Reid I.D."/>
            <person name="Moisan M.C."/>
            <person name="Butler G."/>
            <person name="Nguyen T.T.M."/>
            <person name="Dewar K."/>
            <person name="Conant G."/>
            <person name="Drula E."/>
            <person name="Henrissat B."/>
            <person name="Hansel C."/>
            <person name="Singer S."/>
            <person name="Hutchinson M.I."/>
            <person name="de Vries R.P."/>
            <person name="Natvig D.O."/>
            <person name="Powell A.J."/>
            <person name="Tsang A."/>
            <person name="Grigoriev I.V."/>
        </authorList>
    </citation>
    <scope>NUCLEOTIDE SEQUENCE [LARGE SCALE GENOMIC DNA]</scope>
    <source>
        <strain evidence="10 11">ATCC 22073</strain>
    </source>
</reference>
<feature type="compositionally biased region" description="Gly residues" evidence="7">
    <location>
        <begin position="505"/>
        <end position="521"/>
    </location>
</feature>
<dbReference type="SUPFAM" id="SSF50044">
    <property type="entry name" value="SH3-domain"/>
    <property type="match status" value="1"/>
</dbReference>
<feature type="compositionally biased region" description="Low complexity" evidence="7">
    <location>
        <begin position="196"/>
        <end position="209"/>
    </location>
</feature>
<keyword evidence="4 8" id="KW-1133">Transmembrane helix</keyword>
<dbReference type="InterPro" id="IPR051694">
    <property type="entry name" value="Immunoregulatory_rcpt-like"/>
</dbReference>
<dbReference type="Pfam" id="PF14604">
    <property type="entry name" value="SH3_9"/>
    <property type="match status" value="1"/>
</dbReference>
<dbReference type="InterPro" id="IPR036028">
    <property type="entry name" value="SH3-like_dom_sf"/>
</dbReference>
<proteinExistence type="predicted"/>
<feature type="region of interest" description="Disordered" evidence="7">
    <location>
        <begin position="466"/>
        <end position="569"/>
    </location>
</feature>
<dbReference type="RefSeq" id="XP_070865952.1">
    <property type="nucleotide sequence ID" value="XM_071010999.1"/>
</dbReference>
<feature type="compositionally biased region" description="Polar residues" evidence="7">
    <location>
        <begin position="249"/>
        <end position="258"/>
    </location>
</feature>
<keyword evidence="2 6" id="KW-0728">SH3 domain</keyword>
<accession>A0ABR4DAX3</accession>
<evidence type="ECO:0000256" key="3">
    <source>
        <dbReference type="ARBA" id="ARBA00022692"/>
    </source>
</evidence>
<dbReference type="GeneID" id="98125643"/>
<evidence type="ECO:0000256" key="5">
    <source>
        <dbReference type="ARBA" id="ARBA00023136"/>
    </source>
</evidence>
<evidence type="ECO:0000256" key="6">
    <source>
        <dbReference type="PROSITE-ProRule" id="PRU00192"/>
    </source>
</evidence>
<feature type="region of interest" description="Disordered" evidence="7">
    <location>
        <begin position="156"/>
        <end position="411"/>
    </location>
</feature>
<gene>
    <name evidence="10" type="ORF">VTJ83DRAFT_4502</name>
</gene>
<dbReference type="SMART" id="SM00326">
    <property type="entry name" value="SH3"/>
    <property type="match status" value="1"/>
</dbReference>
<keyword evidence="5 8" id="KW-0472">Membrane</keyword>
<feature type="compositionally biased region" description="Basic and acidic residues" evidence="7">
    <location>
        <begin position="156"/>
        <end position="165"/>
    </location>
</feature>
<dbReference type="Proteomes" id="UP001600064">
    <property type="component" value="Unassembled WGS sequence"/>
</dbReference>
<feature type="compositionally biased region" description="Low complexity" evidence="7">
    <location>
        <begin position="89"/>
        <end position="107"/>
    </location>
</feature>
<sequence>MAPTDGWWESVKREVGDMLVPELAQRTAEVPAADSPLRREVRRQIEATTTTPLAVFPTAINRPEVPDADASTLALAPTTSSPVVTTTAIPTTSAASATGTASPTGTPLKDKEGGGDNGVVTKAGIAIGVLGGILVVFVLGWLIVSMRKKKLAQRRQQQEEDEKIHGPFSDRAAVSPVSPVRQAPSKAPRLSLRRVSGFLPGFSSPSSGPDGRGSRGMNMALNPVSQSPTHGPNAASAWERPGLRLNTDRPGTSTSLHPNNPFHDRHHVADDAISPVSSMGSFDRRPGVGKTSDAIPEPVSPIIDNDDSDDDNDDDDSSYNDRNQHRHLGVTSVARKTSIRRDLPKPLDLTKPSSPGPQGLRSPASPGGSSSMVPPSPAGTEYSMHSIAPGQVPGPSASAAAIAAAGGPSHSTVHRVQLDFKPTLHDEMELKAGQLVRLLHEYDDGWALCIRLDRSEQGVVPRTCLSTRPVRPRNQPQQQQQQHQQRTNPRGGPPVSSSAFHFGHEGSGSGSPRAGGQGQGNGRANNTTAYRPQTPTREYSSGGPYAPRRASRGWLDDASDVSPAPGQAY</sequence>
<evidence type="ECO:0000256" key="8">
    <source>
        <dbReference type="SAM" id="Phobius"/>
    </source>
</evidence>
<feature type="compositionally biased region" description="Acidic residues" evidence="7">
    <location>
        <begin position="304"/>
        <end position="318"/>
    </location>
</feature>
<dbReference type="PANTHER" id="PTHR15549">
    <property type="entry name" value="PAIRED IMMUNOGLOBULIN-LIKE TYPE 2 RECEPTOR"/>
    <property type="match status" value="1"/>
</dbReference>
<evidence type="ECO:0000313" key="10">
    <source>
        <dbReference type="EMBL" id="KAL2267225.1"/>
    </source>
</evidence>
<feature type="transmembrane region" description="Helical" evidence="8">
    <location>
        <begin position="123"/>
        <end position="144"/>
    </location>
</feature>
<evidence type="ECO:0000256" key="7">
    <source>
        <dbReference type="SAM" id="MobiDB-lite"/>
    </source>
</evidence>
<feature type="compositionally biased region" description="Low complexity" evidence="7">
    <location>
        <begin position="393"/>
        <end position="409"/>
    </location>
</feature>
<keyword evidence="3 8" id="KW-0812">Transmembrane</keyword>
<feature type="compositionally biased region" description="Low complexity" evidence="7">
    <location>
        <begin position="362"/>
        <end position="373"/>
    </location>
</feature>